<dbReference type="CDD" id="cd01169">
    <property type="entry name" value="HMPP_kinase"/>
    <property type="match status" value="1"/>
</dbReference>
<gene>
    <name evidence="17" type="ORF">J113_03010</name>
</gene>
<evidence type="ECO:0000256" key="12">
    <source>
        <dbReference type="ARBA" id="ARBA00022977"/>
    </source>
</evidence>
<dbReference type="GO" id="GO:0005524">
    <property type="term" value="F:ATP binding"/>
    <property type="evidence" value="ECO:0007669"/>
    <property type="project" value="UniProtKB-KW"/>
</dbReference>
<dbReference type="SUPFAM" id="SSF53613">
    <property type="entry name" value="Ribokinase-like"/>
    <property type="match status" value="1"/>
</dbReference>
<protein>
    <recommendedName>
        <fullName evidence="7">Hydroxymethylpyrimidine/phosphomethylpyrimidine kinase</fullName>
        <ecNumber evidence="5">2.7.1.49</ecNumber>
        <ecNumber evidence="6">2.7.4.7</ecNumber>
    </recommendedName>
    <alternativeName>
        <fullName evidence="14">Hydroxymethylpyrimidine kinase</fullName>
    </alternativeName>
    <alternativeName>
        <fullName evidence="15">Hydroxymethylpyrimidine phosphate kinase</fullName>
    </alternativeName>
</protein>
<sequence>MNYLPLAPPGMTPPRVLSIAGSDSGGGAGIQADMRTMALLGVHACVAVTAVTVQNTLGVKDIHEVPNDVVAGQIEAVVTDIGVQAAKTGMLASSRIVATVAATWRRLELSVPLVVDPVCASMHGDPLLAPSALDSLRGQLFPLATLLTPNLDEARLLVDIEVVDAESQRAAAKALHALGPQWVLVKGGHLRSSDGSCDLLYDGVSCYQFDAQRLPTGDDHGGGDTLATAIAARWRTASPCPTRWTSGSDGLPNACARPIHWAAATGPFRRCFGCHEP</sequence>
<reference evidence="17 18" key="1">
    <citation type="journal article" date="2013" name="Genome Announc.">
        <title>Whole-Genome Sequences of Four Clinical Isolates of Mycobacterium tuberculosis from Tamil Nadu, South India.</title>
        <authorList>
            <person name="Narayanan S."/>
            <person name="Deshpande U."/>
        </authorList>
    </citation>
    <scope>NUCLEOTIDE SEQUENCE [LARGE SCALE GENOMIC DNA]</scope>
    <source>
        <strain evidence="17 18">CAS/NITR204</strain>
    </source>
</reference>
<dbReference type="Gene3D" id="3.40.1190.20">
    <property type="match status" value="1"/>
</dbReference>
<comment type="catalytic activity">
    <reaction evidence="1">
        <text>4-amino-5-hydroxymethyl-2-methylpyrimidine + ATP = 4-amino-2-methyl-5-(phosphooxymethyl)pyrimidine + ADP + H(+)</text>
        <dbReference type="Rhea" id="RHEA:23096"/>
        <dbReference type="ChEBI" id="CHEBI:15378"/>
        <dbReference type="ChEBI" id="CHEBI:16892"/>
        <dbReference type="ChEBI" id="CHEBI:30616"/>
        <dbReference type="ChEBI" id="CHEBI:58354"/>
        <dbReference type="ChEBI" id="CHEBI:456216"/>
        <dbReference type="EC" id="2.7.1.49"/>
    </reaction>
</comment>
<keyword evidence="11" id="KW-0067">ATP-binding</keyword>
<evidence type="ECO:0000256" key="10">
    <source>
        <dbReference type="ARBA" id="ARBA00022777"/>
    </source>
</evidence>
<dbReference type="InterPro" id="IPR004399">
    <property type="entry name" value="HMP/HMP-P_kinase_dom"/>
</dbReference>
<dbReference type="KEGG" id="mtuc:J113_03010"/>
<keyword evidence="10 17" id="KW-0418">Kinase</keyword>
<keyword evidence="8 17" id="KW-0808">Transferase</keyword>
<evidence type="ECO:0000256" key="1">
    <source>
        <dbReference type="ARBA" id="ARBA00000151"/>
    </source>
</evidence>
<dbReference type="GO" id="GO:0009229">
    <property type="term" value="P:thiamine diphosphate biosynthetic process"/>
    <property type="evidence" value="ECO:0007669"/>
    <property type="project" value="UniProtKB-UniPathway"/>
</dbReference>
<dbReference type="NCBIfam" id="TIGR00097">
    <property type="entry name" value="HMP-P_kinase"/>
    <property type="match status" value="1"/>
</dbReference>
<dbReference type="GO" id="GO:0009228">
    <property type="term" value="P:thiamine biosynthetic process"/>
    <property type="evidence" value="ECO:0007669"/>
    <property type="project" value="UniProtKB-KW"/>
</dbReference>
<dbReference type="Pfam" id="PF08543">
    <property type="entry name" value="Phos_pyr_kin"/>
    <property type="match status" value="1"/>
</dbReference>
<evidence type="ECO:0000256" key="9">
    <source>
        <dbReference type="ARBA" id="ARBA00022741"/>
    </source>
</evidence>
<evidence type="ECO:0000313" key="17">
    <source>
        <dbReference type="EMBL" id="AGL25888.1"/>
    </source>
</evidence>
<dbReference type="UniPathway" id="UPA00060">
    <property type="reaction ID" value="UER00138"/>
</dbReference>
<evidence type="ECO:0000256" key="13">
    <source>
        <dbReference type="ARBA" id="ARBA00037917"/>
    </source>
</evidence>
<comment type="pathway">
    <text evidence="4">Cofactor biosynthesis; thiamine diphosphate biosynthesis; 4-amino-2-methyl-5-diphosphomethylpyrimidine from 5-amino-1-(5-phospho-D-ribosyl)imidazole: step 3/3.</text>
</comment>
<evidence type="ECO:0000256" key="11">
    <source>
        <dbReference type="ARBA" id="ARBA00022840"/>
    </source>
</evidence>
<evidence type="ECO:0000256" key="8">
    <source>
        <dbReference type="ARBA" id="ARBA00022679"/>
    </source>
</evidence>
<evidence type="ECO:0000256" key="5">
    <source>
        <dbReference type="ARBA" id="ARBA00012135"/>
    </source>
</evidence>
<evidence type="ECO:0000256" key="14">
    <source>
        <dbReference type="ARBA" id="ARBA00042102"/>
    </source>
</evidence>
<dbReference type="InterPro" id="IPR029056">
    <property type="entry name" value="Ribokinase-like"/>
</dbReference>
<dbReference type="HOGENOM" id="CLU_020520_0_0_11"/>
<keyword evidence="9" id="KW-0547">Nucleotide-binding</keyword>
<organism evidence="17 18">
    <name type="scientific">Mycobacterium tuberculosis CAS/NITR204</name>
    <dbReference type="NCBI Taxonomy" id="1310114"/>
    <lineage>
        <taxon>Bacteria</taxon>
        <taxon>Bacillati</taxon>
        <taxon>Actinomycetota</taxon>
        <taxon>Actinomycetes</taxon>
        <taxon>Mycobacteriales</taxon>
        <taxon>Mycobacteriaceae</taxon>
        <taxon>Mycobacterium</taxon>
        <taxon>Mycobacterium tuberculosis complex</taxon>
    </lineage>
</organism>
<accession>R4M9W6</accession>
<dbReference type="AlphaFoldDB" id="R4M9W6"/>
<evidence type="ECO:0000256" key="2">
    <source>
        <dbReference type="ARBA" id="ARBA00000565"/>
    </source>
</evidence>
<dbReference type="PANTHER" id="PTHR20858">
    <property type="entry name" value="PHOSPHOMETHYLPYRIMIDINE KINASE"/>
    <property type="match status" value="1"/>
</dbReference>
<dbReference type="GO" id="GO:0005829">
    <property type="term" value="C:cytosol"/>
    <property type="evidence" value="ECO:0007669"/>
    <property type="project" value="TreeGrafter"/>
</dbReference>
<feature type="domain" description="Pyridoxamine kinase/Phosphomethylpyrimidine kinase" evidence="16">
    <location>
        <begin position="23"/>
        <end position="257"/>
    </location>
</feature>
<dbReference type="GO" id="GO:0008972">
    <property type="term" value="F:phosphomethylpyrimidine kinase activity"/>
    <property type="evidence" value="ECO:0007669"/>
    <property type="project" value="UniProtKB-EC"/>
</dbReference>
<comment type="catalytic activity">
    <reaction evidence="2">
        <text>4-amino-2-methyl-5-(phosphooxymethyl)pyrimidine + ATP = 4-amino-2-methyl-5-(diphosphooxymethyl)pyrimidine + ADP</text>
        <dbReference type="Rhea" id="RHEA:19893"/>
        <dbReference type="ChEBI" id="CHEBI:30616"/>
        <dbReference type="ChEBI" id="CHEBI:57841"/>
        <dbReference type="ChEBI" id="CHEBI:58354"/>
        <dbReference type="ChEBI" id="CHEBI:456216"/>
        <dbReference type="EC" id="2.7.4.7"/>
    </reaction>
</comment>
<name>R4M9W6_MYCTX</name>
<evidence type="ECO:0000256" key="6">
    <source>
        <dbReference type="ARBA" id="ARBA00012963"/>
    </source>
</evidence>
<evidence type="ECO:0000256" key="4">
    <source>
        <dbReference type="ARBA" id="ARBA00004769"/>
    </source>
</evidence>
<dbReference type="InterPro" id="IPR013749">
    <property type="entry name" value="PM/HMP-P_kinase-1"/>
</dbReference>
<evidence type="ECO:0000259" key="16">
    <source>
        <dbReference type="Pfam" id="PF08543"/>
    </source>
</evidence>
<dbReference type="GO" id="GO:0008902">
    <property type="term" value="F:hydroxymethylpyrimidine kinase activity"/>
    <property type="evidence" value="ECO:0007669"/>
    <property type="project" value="UniProtKB-EC"/>
</dbReference>
<evidence type="ECO:0000256" key="7">
    <source>
        <dbReference type="ARBA" id="ARBA00019161"/>
    </source>
</evidence>
<comment type="function">
    <text evidence="3">Catalyzes the phosphorylation of hydroxymethylpyrimidine phosphate (HMP-P) to HMP-PP, and of HMP to HMP-P.</text>
</comment>
<dbReference type="EMBL" id="CP005386">
    <property type="protein sequence ID" value="AGL25888.1"/>
    <property type="molecule type" value="Genomic_DNA"/>
</dbReference>
<evidence type="ECO:0000256" key="3">
    <source>
        <dbReference type="ARBA" id="ARBA00003848"/>
    </source>
</evidence>
<evidence type="ECO:0000256" key="15">
    <source>
        <dbReference type="ARBA" id="ARBA00043176"/>
    </source>
</evidence>
<dbReference type="FunFam" id="3.40.1190.20:FF:000003">
    <property type="entry name" value="Phosphomethylpyrimidine kinase ThiD"/>
    <property type="match status" value="1"/>
</dbReference>
<dbReference type="BioCyc" id="MTUB1310114:G13A2-434-MONOMER"/>
<keyword evidence="12" id="KW-0784">Thiamine biosynthesis</keyword>
<evidence type="ECO:0000313" key="18">
    <source>
        <dbReference type="Proteomes" id="UP000013548"/>
    </source>
</evidence>
<dbReference type="Proteomes" id="UP000013548">
    <property type="component" value="Chromosome"/>
</dbReference>
<dbReference type="EC" id="2.7.1.49" evidence="5"/>
<comment type="pathway">
    <text evidence="13">Cofactor biosynthesis; thiamine diphosphate biosynthesis; 4-amino-2-methyl-5-diphosphomethylpyrimidine from 5-amino-1-(5-phospho-D-ribosyl)imidazole: step 2/3.</text>
</comment>
<proteinExistence type="predicted"/>
<dbReference type="PANTHER" id="PTHR20858:SF17">
    <property type="entry name" value="HYDROXYMETHYLPYRIMIDINE_PHOSPHOMETHYLPYRIMIDINE KINASE THI20-RELATED"/>
    <property type="match status" value="1"/>
</dbReference>
<dbReference type="EC" id="2.7.4.7" evidence="6"/>
<dbReference type="PATRIC" id="fig|1310114.3.peg.626"/>